<accession>G3A1K7</accession>
<proteinExistence type="predicted"/>
<sequence>MVQVSGQKLTKKDVLRVSFVTALHCQYRAPVFWIFRSQRNQQPQKETRPIGAASDLSFHSTERLCYSSRPHQIAYVLVTNPFARQQAARSACRELSPRSVHVAHDEPKPI</sequence>
<dbReference type="EMBL" id="FR854086">
    <property type="protein sequence ID" value="CCA85107.1"/>
    <property type="molecule type" value="Genomic_DNA"/>
</dbReference>
<protein>
    <submittedName>
        <fullName evidence="1">Uncharacterized protein</fullName>
    </submittedName>
</protein>
<reference evidence="1" key="1">
    <citation type="journal article" date="2011" name="PLoS ONE">
        <title>Ralstonia syzygii, the Blood Disease Bacterium and some Asian R. solanacearum strains form a single genomic species despite divergent lifestyles.</title>
        <authorList>
            <person name="Remenant B."/>
            <person name="de Cambiaire J.C."/>
            <person name="Cellier G."/>
            <person name="Jacobs J.M."/>
            <person name="Mangenot S."/>
            <person name="Barbe V."/>
            <person name="Lajus A."/>
            <person name="Vallenet D."/>
            <person name="Medigue C."/>
            <person name="Fegan M."/>
            <person name="Allen C."/>
            <person name="Prior P."/>
        </authorList>
    </citation>
    <scope>NUCLEOTIDE SEQUENCE</scope>
    <source>
        <strain evidence="1">R24</strain>
    </source>
</reference>
<evidence type="ECO:0000313" key="1">
    <source>
        <dbReference type="EMBL" id="CCA85107.1"/>
    </source>
</evidence>
<reference evidence="1" key="2">
    <citation type="submission" date="2011-04" db="EMBL/GenBank/DDBJ databases">
        <authorList>
            <person name="Genoscope - CEA"/>
        </authorList>
    </citation>
    <scope>NUCLEOTIDE SEQUENCE</scope>
    <source>
        <strain evidence="1">R24</strain>
    </source>
</reference>
<name>G3A1K7_9RALS</name>
<organism evidence="1">
    <name type="scientific">Ralstonia syzygii R24</name>
    <dbReference type="NCBI Taxonomy" id="907261"/>
    <lineage>
        <taxon>Bacteria</taxon>
        <taxon>Pseudomonadati</taxon>
        <taxon>Pseudomonadota</taxon>
        <taxon>Betaproteobacteria</taxon>
        <taxon>Burkholderiales</taxon>
        <taxon>Burkholderiaceae</taxon>
        <taxon>Ralstonia</taxon>
        <taxon>Ralstonia solanacearum species complex</taxon>
    </lineage>
</organism>
<gene>
    <name evidence="1" type="ORF">RALSY_11102</name>
</gene>
<dbReference type="AlphaFoldDB" id="G3A1K7"/>